<proteinExistence type="inferred from homology"/>
<dbReference type="Proteomes" id="UP000600101">
    <property type="component" value="Unassembled WGS sequence"/>
</dbReference>
<sequence length="304" mass="33581">MGFYILRRIGQTALTAVFVSMIVFSLARVTGDPTISLLPTEATQEDRDFFRRQLGLDQPLHLQYLTFVGRVLEGDMGKSFRYRESALGIVLNRLPATLQLAAVSMLLATIIALPIGILAAVRRDTWIDTLARWFATLGQATPTFWLGLILILVFSVHLGWLPTSGRGGVENLVLPAITLGWFSAAAIARLTRSSMLEAMQSDFVRFERLSGLPERIVVLKHALRNAAIPIVTYMALQFGVLLSGAVVTETVFAWPGVGLIVVDAINARDYPVVQAAVMVTAMLILLLNLLVDLLYSWLDPRIRY</sequence>
<dbReference type="CDD" id="cd06261">
    <property type="entry name" value="TM_PBP2"/>
    <property type="match status" value="1"/>
</dbReference>
<evidence type="ECO:0000313" key="9">
    <source>
        <dbReference type="EMBL" id="MBC4018521.1"/>
    </source>
</evidence>
<evidence type="ECO:0000256" key="4">
    <source>
        <dbReference type="ARBA" id="ARBA00022692"/>
    </source>
</evidence>
<name>A0A9X0UG05_9PROT</name>
<reference evidence="9" key="1">
    <citation type="submission" date="2020-08" db="EMBL/GenBank/DDBJ databases">
        <authorList>
            <person name="Hu Y."/>
            <person name="Nguyen S.V."/>
            <person name="Li F."/>
            <person name="Fanning S."/>
        </authorList>
    </citation>
    <scope>NUCLEOTIDE SEQUENCE</scope>
    <source>
        <strain evidence="9">SYSU D8009</strain>
    </source>
</reference>
<feature type="transmembrane region" description="Helical" evidence="7">
    <location>
        <begin position="100"/>
        <end position="121"/>
    </location>
</feature>
<keyword evidence="3" id="KW-1003">Cell membrane</keyword>
<dbReference type="InterPro" id="IPR000515">
    <property type="entry name" value="MetI-like"/>
</dbReference>
<comment type="caution">
    <text evidence="9">The sequence shown here is derived from an EMBL/GenBank/DDBJ whole genome shotgun (WGS) entry which is preliminary data.</text>
</comment>
<evidence type="ECO:0000259" key="8">
    <source>
        <dbReference type="PROSITE" id="PS50928"/>
    </source>
</evidence>
<dbReference type="SUPFAM" id="SSF161098">
    <property type="entry name" value="MetI-like"/>
    <property type="match status" value="1"/>
</dbReference>
<evidence type="ECO:0000256" key="7">
    <source>
        <dbReference type="RuleBase" id="RU363032"/>
    </source>
</evidence>
<evidence type="ECO:0000256" key="1">
    <source>
        <dbReference type="ARBA" id="ARBA00004651"/>
    </source>
</evidence>
<keyword evidence="6 7" id="KW-0472">Membrane</keyword>
<dbReference type="RefSeq" id="WP_186773271.1">
    <property type="nucleotide sequence ID" value="NZ_JACOMF010000060.1"/>
</dbReference>
<dbReference type="InterPro" id="IPR045621">
    <property type="entry name" value="BPD_transp_1_N"/>
</dbReference>
<evidence type="ECO:0000256" key="6">
    <source>
        <dbReference type="ARBA" id="ARBA00023136"/>
    </source>
</evidence>
<dbReference type="AlphaFoldDB" id="A0A9X0UG05"/>
<keyword evidence="4 7" id="KW-0812">Transmembrane</keyword>
<feature type="domain" description="ABC transmembrane type-1" evidence="8">
    <location>
        <begin position="94"/>
        <end position="291"/>
    </location>
</feature>
<dbReference type="InterPro" id="IPR035906">
    <property type="entry name" value="MetI-like_sf"/>
</dbReference>
<feature type="transmembrane region" description="Helical" evidence="7">
    <location>
        <begin position="12"/>
        <end position="31"/>
    </location>
</feature>
<organism evidence="9 10">
    <name type="scientific">Siccirubricoccus deserti</name>
    <dbReference type="NCBI Taxonomy" id="2013562"/>
    <lineage>
        <taxon>Bacteria</taxon>
        <taxon>Pseudomonadati</taxon>
        <taxon>Pseudomonadota</taxon>
        <taxon>Alphaproteobacteria</taxon>
        <taxon>Acetobacterales</taxon>
        <taxon>Roseomonadaceae</taxon>
        <taxon>Siccirubricoccus</taxon>
    </lineage>
</organism>
<dbReference type="Pfam" id="PF19300">
    <property type="entry name" value="BPD_transp_1_N"/>
    <property type="match status" value="1"/>
</dbReference>
<dbReference type="EMBL" id="JACOMF010000060">
    <property type="protein sequence ID" value="MBC4018521.1"/>
    <property type="molecule type" value="Genomic_DNA"/>
</dbReference>
<evidence type="ECO:0000256" key="2">
    <source>
        <dbReference type="ARBA" id="ARBA00022448"/>
    </source>
</evidence>
<dbReference type="GO" id="GO:0055085">
    <property type="term" value="P:transmembrane transport"/>
    <property type="evidence" value="ECO:0007669"/>
    <property type="project" value="InterPro"/>
</dbReference>
<evidence type="ECO:0000256" key="5">
    <source>
        <dbReference type="ARBA" id="ARBA00022989"/>
    </source>
</evidence>
<dbReference type="PANTHER" id="PTHR43163">
    <property type="entry name" value="DIPEPTIDE TRANSPORT SYSTEM PERMEASE PROTEIN DPPB-RELATED"/>
    <property type="match status" value="1"/>
</dbReference>
<comment type="similarity">
    <text evidence="7">Belongs to the binding-protein-dependent transport system permease family.</text>
</comment>
<keyword evidence="10" id="KW-1185">Reference proteome</keyword>
<dbReference type="Pfam" id="PF00528">
    <property type="entry name" value="BPD_transp_1"/>
    <property type="match status" value="1"/>
</dbReference>
<dbReference type="PROSITE" id="PS50928">
    <property type="entry name" value="ABC_TM1"/>
    <property type="match status" value="1"/>
</dbReference>
<keyword evidence="5 7" id="KW-1133">Transmembrane helix</keyword>
<feature type="transmembrane region" description="Helical" evidence="7">
    <location>
        <begin position="172"/>
        <end position="191"/>
    </location>
</feature>
<feature type="transmembrane region" description="Helical" evidence="7">
    <location>
        <begin position="230"/>
        <end position="255"/>
    </location>
</feature>
<keyword evidence="2 7" id="KW-0813">Transport</keyword>
<comment type="subcellular location">
    <subcellularLocation>
        <location evidence="1 7">Cell membrane</location>
        <topology evidence="1 7">Multi-pass membrane protein</topology>
    </subcellularLocation>
</comment>
<dbReference type="PANTHER" id="PTHR43163:SF6">
    <property type="entry name" value="DIPEPTIDE TRANSPORT SYSTEM PERMEASE PROTEIN DPPB-RELATED"/>
    <property type="match status" value="1"/>
</dbReference>
<protein>
    <submittedName>
        <fullName evidence="9">ABC transporter permease</fullName>
    </submittedName>
</protein>
<gene>
    <name evidence="9" type="ORF">H7965_24930</name>
</gene>
<evidence type="ECO:0000313" key="10">
    <source>
        <dbReference type="Proteomes" id="UP000600101"/>
    </source>
</evidence>
<dbReference type="Gene3D" id="1.10.3720.10">
    <property type="entry name" value="MetI-like"/>
    <property type="match status" value="1"/>
</dbReference>
<feature type="transmembrane region" description="Helical" evidence="7">
    <location>
        <begin position="133"/>
        <end position="160"/>
    </location>
</feature>
<accession>A0A9X0UG05</accession>
<feature type="transmembrane region" description="Helical" evidence="7">
    <location>
        <begin position="275"/>
        <end position="298"/>
    </location>
</feature>
<evidence type="ECO:0000256" key="3">
    <source>
        <dbReference type="ARBA" id="ARBA00022475"/>
    </source>
</evidence>
<dbReference type="GO" id="GO:0005886">
    <property type="term" value="C:plasma membrane"/>
    <property type="evidence" value="ECO:0007669"/>
    <property type="project" value="UniProtKB-SubCell"/>
</dbReference>